<keyword evidence="1" id="KW-0285">Flavoprotein</keyword>
<keyword evidence="5" id="KW-1185">Reference proteome</keyword>
<evidence type="ECO:0000256" key="2">
    <source>
        <dbReference type="ARBA" id="ARBA00023002"/>
    </source>
</evidence>
<name>A0ABY8H2Y7_9BURK</name>
<dbReference type="InterPro" id="IPR036188">
    <property type="entry name" value="FAD/NAD-bd_sf"/>
</dbReference>
<keyword evidence="2" id="KW-0560">Oxidoreductase</keyword>
<dbReference type="PANTHER" id="PTHR48105">
    <property type="entry name" value="THIOREDOXIN REDUCTASE 1-RELATED-RELATED"/>
    <property type="match status" value="1"/>
</dbReference>
<dbReference type="EMBL" id="CP121261">
    <property type="protein sequence ID" value="WFP11048.1"/>
    <property type="molecule type" value="Genomic_DNA"/>
</dbReference>
<feature type="domain" description="FAD/NAD(P)-binding" evidence="3">
    <location>
        <begin position="5"/>
        <end position="141"/>
    </location>
</feature>
<accession>A0ABY8H2Y7</accession>
<dbReference type="InterPro" id="IPR023753">
    <property type="entry name" value="FAD/NAD-binding_dom"/>
</dbReference>
<dbReference type="PRINTS" id="PR00469">
    <property type="entry name" value="PNDRDTASEII"/>
</dbReference>
<dbReference type="Proteomes" id="UP001214170">
    <property type="component" value="Chromosome"/>
</dbReference>
<evidence type="ECO:0000259" key="3">
    <source>
        <dbReference type="Pfam" id="PF07992"/>
    </source>
</evidence>
<proteinExistence type="predicted"/>
<dbReference type="SUPFAM" id="SSF51905">
    <property type="entry name" value="FAD/NAD(P)-binding domain"/>
    <property type="match status" value="1"/>
</dbReference>
<feature type="domain" description="FAD/NAD(P)-binding" evidence="3">
    <location>
        <begin position="183"/>
        <end position="284"/>
    </location>
</feature>
<dbReference type="Pfam" id="PF07992">
    <property type="entry name" value="Pyr_redox_2"/>
    <property type="match status" value="2"/>
</dbReference>
<dbReference type="InterPro" id="IPR050097">
    <property type="entry name" value="Ferredoxin-NADP_redctase_2"/>
</dbReference>
<gene>
    <name evidence="4" type="ORF">P8T11_06510</name>
</gene>
<evidence type="ECO:0000313" key="4">
    <source>
        <dbReference type="EMBL" id="WFP11048.1"/>
    </source>
</evidence>
<protein>
    <submittedName>
        <fullName evidence="4">NAD(P)/FAD-dependent oxidoreductase</fullName>
    </submittedName>
</protein>
<dbReference type="PRINTS" id="PR00368">
    <property type="entry name" value="FADPNR"/>
</dbReference>
<sequence length="302" mass="32050">MRMNYDVIIVGGSFAGLSAAMQLARARRRIALIDGGQPRNRYAAHSHGFLGQDGKTPQDIVQQAREQLAHYPTVTFLDGDAVTASGSIGRLQVMMADGQQVQGKRLILATGLRDELPALPGLNERWGKTVLHCPYCHGYEVAGSPLGVMAAHPLSAHQAMLLPDWGPTTFFTQGEFEPDEEQAALMAKRGVRIERSPIVELMGTAPGLDAVKLADGRRMAIHALFVASKTHMASPLAAQLGCAFNDGPLGPLIRVDDLRQTSVEGVFAAGDAAIPMSNATLASASGVMAGVCAHRSLVMDCS</sequence>
<evidence type="ECO:0000313" key="5">
    <source>
        <dbReference type="Proteomes" id="UP001214170"/>
    </source>
</evidence>
<dbReference type="Gene3D" id="3.50.50.60">
    <property type="entry name" value="FAD/NAD(P)-binding domain"/>
    <property type="match status" value="2"/>
</dbReference>
<evidence type="ECO:0000256" key="1">
    <source>
        <dbReference type="ARBA" id="ARBA00022630"/>
    </source>
</evidence>
<reference evidence="4 5" key="1">
    <citation type="submission" date="2023-03" db="EMBL/GenBank/DDBJ databases">
        <title>Achromobacter spanius LIG8.</title>
        <authorList>
            <person name="Shrestha S."/>
        </authorList>
    </citation>
    <scope>NUCLEOTIDE SEQUENCE [LARGE SCALE GENOMIC DNA]</scope>
    <source>
        <strain evidence="4 5">LIG8</strain>
    </source>
</reference>
<organism evidence="4 5">
    <name type="scientific">Achromobacter spanius</name>
    <dbReference type="NCBI Taxonomy" id="217203"/>
    <lineage>
        <taxon>Bacteria</taxon>
        <taxon>Pseudomonadati</taxon>
        <taxon>Pseudomonadota</taxon>
        <taxon>Betaproteobacteria</taxon>
        <taxon>Burkholderiales</taxon>
        <taxon>Alcaligenaceae</taxon>
        <taxon>Achromobacter</taxon>
    </lineage>
</organism>